<reference evidence="1" key="1">
    <citation type="submission" date="2017-02" db="EMBL/GenBank/DDBJ databases">
        <title>Delving into the versatile metabolic prowess of the omnipresent phylum Bacteroidetes.</title>
        <authorList>
            <person name="Nobu M.K."/>
            <person name="Mei R."/>
            <person name="Narihiro T."/>
            <person name="Kuroda K."/>
            <person name="Liu W.-T."/>
        </authorList>
    </citation>
    <scope>NUCLEOTIDE SEQUENCE</scope>
    <source>
        <strain evidence="1">ADurb.Bin280</strain>
    </source>
</reference>
<protein>
    <submittedName>
        <fullName evidence="1">Uncharacterized protein</fullName>
    </submittedName>
</protein>
<organism evidence="1">
    <name type="scientific">candidate division WS2 bacterium ADurb.Bin280</name>
    <dbReference type="NCBI Taxonomy" id="1852829"/>
    <lineage>
        <taxon>Bacteria</taxon>
        <taxon>candidate division WS2</taxon>
    </lineage>
</organism>
<dbReference type="AlphaFoldDB" id="A0A1V5SEP1"/>
<comment type="caution">
    <text evidence="1">The sequence shown here is derived from an EMBL/GenBank/DDBJ whole genome shotgun (WGS) entry which is preliminary data.</text>
</comment>
<accession>A0A1V5SEP1</accession>
<dbReference type="Proteomes" id="UP000485367">
    <property type="component" value="Unassembled WGS sequence"/>
</dbReference>
<dbReference type="EMBL" id="MWBO01000015">
    <property type="protein sequence ID" value="OQA53010.1"/>
    <property type="molecule type" value="Genomic_DNA"/>
</dbReference>
<evidence type="ECO:0000313" key="1">
    <source>
        <dbReference type="EMBL" id="OQA53010.1"/>
    </source>
</evidence>
<sequence length="257" mass="28724">MSGLETAADNAGGSKLLYSTDSESKINKFGYEMYQMGREGTQIKPISDFVADTGIVVWEDAYGQYIPYLYTEYAPLVECGKPVVYLYPDSETPFEVKVGANVTVSEPSYGSGWSGTAKPSGQLIVNGKTYPNLFWEGLGWGVYPQINSGTVVAAKDAEATIRSQLQYMNLNDQEITDFMEFWSPKLPKSNYVRISWIYGEEMDNLAPLYVNPKPDSVIRVFMDFAALDEIVDIKSQQLPKFERKGFTVVEWGGLLVK</sequence>
<name>A0A1V5SEP1_9BACT</name>
<proteinExistence type="predicted"/>
<gene>
    <name evidence="1" type="ORF">BWY43_00232</name>
</gene>